<sequence>MKQKILEALKAKFPGVNANVLNRIADKLAKTVTTDEQVTTAIAGVTKEFIEIIESYGDSRATEAQQTAVQTYETKYGLKDGQKIDNGGGSQGGQQGGTQTVQTQSAGVEQVPAWAQALIESNKTITERLNKMDGDRTTATRKQQLSTIIEKLPENLRKAYERTPVDGLTDEQFNTLVGEITTEVDGIVNDTRAKGAVFGRPAAQNGGSSSQGNELTKEQIEAISHRDNKPADGQPF</sequence>
<name>A0A1Q6ISE6_PHOVU</name>
<gene>
    <name evidence="3" type="ORF">BHV80_16650</name>
    <name evidence="2" type="ORF">HUV05_05745</name>
</gene>
<protein>
    <submittedName>
        <fullName evidence="3">Uncharacterized protein</fullName>
    </submittedName>
</protein>
<feature type="region of interest" description="Disordered" evidence="1">
    <location>
        <begin position="80"/>
        <end position="101"/>
    </location>
</feature>
<evidence type="ECO:0000313" key="4">
    <source>
        <dbReference type="Proteomes" id="UP000186631"/>
    </source>
</evidence>
<proteinExistence type="predicted"/>
<evidence type="ECO:0000313" key="2">
    <source>
        <dbReference type="EMBL" id="NVB73033.1"/>
    </source>
</evidence>
<reference evidence="2 5" key="2">
    <citation type="submission" date="2020-04" db="EMBL/GenBank/DDBJ databases">
        <authorList>
            <person name="Pieper L."/>
        </authorList>
    </citation>
    <scope>NUCLEOTIDE SEQUENCE [LARGE SCALE GENOMIC DNA]</scope>
    <source>
        <strain evidence="2 5">B33</strain>
    </source>
</reference>
<feature type="compositionally biased region" description="Gly residues" evidence="1">
    <location>
        <begin position="86"/>
        <end position="96"/>
    </location>
</feature>
<feature type="region of interest" description="Disordered" evidence="1">
    <location>
        <begin position="196"/>
        <end position="236"/>
    </location>
</feature>
<feature type="compositionally biased region" description="Polar residues" evidence="1">
    <location>
        <begin position="205"/>
        <end position="214"/>
    </location>
</feature>
<dbReference type="AlphaFoldDB" id="A0A1Q6ISE6"/>
<reference evidence="3 4" key="1">
    <citation type="journal article" date="2016" name="Nat. Biotechnol.">
        <title>Measurement of bacterial replication rates in microbial communities.</title>
        <authorList>
            <person name="Brown C.T."/>
            <person name="Olm M.R."/>
            <person name="Thomas B.C."/>
            <person name="Banfield J.F."/>
        </authorList>
    </citation>
    <scope>NUCLEOTIDE SEQUENCE [LARGE SCALE GENOMIC DNA]</scope>
    <source>
        <strain evidence="3">42_262</strain>
    </source>
</reference>
<dbReference type="Proteomes" id="UP000186631">
    <property type="component" value="Unassembled WGS sequence"/>
</dbReference>
<organism evidence="3 4">
    <name type="scientific">Phocaeicola vulgatus</name>
    <name type="common">Bacteroides vulgatus</name>
    <dbReference type="NCBI Taxonomy" id="821"/>
    <lineage>
        <taxon>Bacteria</taxon>
        <taxon>Pseudomonadati</taxon>
        <taxon>Bacteroidota</taxon>
        <taxon>Bacteroidia</taxon>
        <taxon>Bacteroidales</taxon>
        <taxon>Bacteroidaceae</taxon>
        <taxon>Phocaeicola</taxon>
    </lineage>
</organism>
<feature type="compositionally biased region" description="Basic and acidic residues" evidence="1">
    <location>
        <begin position="215"/>
        <end position="230"/>
    </location>
</feature>
<dbReference type="EMBL" id="JABWDJ010000015">
    <property type="protein sequence ID" value="NVB73033.1"/>
    <property type="molecule type" value="Genomic_DNA"/>
</dbReference>
<comment type="caution">
    <text evidence="3">The sequence shown here is derived from an EMBL/GenBank/DDBJ whole genome shotgun (WGS) entry which is preliminary data.</text>
</comment>
<accession>A0A1Q6ISE6</accession>
<dbReference type="RefSeq" id="WP_007565009.1">
    <property type="nucleotide sequence ID" value="NZ_CAXSSN010000033.1"/>
</dbReference>
<reference evidence="2 5" key="3">
    <citation type="submission" date="2020-07" db="EMBL/GenBank/DDBJ databases">
        <title>Bacterial metabolism rescues the inhibition of intestinal drug absorption by food and drug additives.</title>
        <authorList>
            <person name="Zou L."/>
            <person name="Spanogiannopoulos P."/>
            <person name="Chien H.-C."/>
            <person name="Pieper L.M."/>
            <person name="Cai W."/>
            <person name="Khuri N."/>
            <person name="Pottel J."/>
            <person name="Vora B."/>
            <person name="Ni Z."/>
            <person name="Tsakalozou E."/>
            <person name="Zhang W."/>
            <person name="Shoichet B.K."/>
            <person name="Giacomini K.M."/>
            <person name="Turnbaugh P.J."/>
        </authorList>
    </citation>
    <scope>NUCLEOTIDE SEQUENCE [LARGE SCALE GENOMIC DNA]</scope>
    <source>
        <strain evidence="2 5">B33</strain>
    </source>
</reference>
<evidence type="ECO:0000313" key="3">
    <source>
        <dbReference type="EMBL" id="OKZ43749.1"/>
    </source>
</evidence>
<evidence type="ECO:0000313" key="5">
    <source>
        <dbReference type="Proteomes" id="UP000524321"/>
    </source>
</evidence>
<evidence type="ECO:0000256" key="1">
    <source>
        <dbReference type="SAM" id="MobiDB-lite"/>
    </source>
</evidence>
<dbReference type="Proteomes" id="UP000524321">
    <property type="component" value="Unassembled WGS sequence"/>
</dbReference>
<dbReference type="EMBL" id="MNQV01000234">
    <property type="protein sequence ID" value="OKZ43749.1"/>
    <property type="molecule type" value="Genomic_DNA"/>
</dbReference>